<keyword evidence="2" id="KW-1185">Reference proteome</keyword>
<name>A0A9X2J6N7_9GAMM</name>
<protein>
    <submittedName>
        <fullName evidence="1">Uncharacterized protein</fullName>
    </submittedName>
</protein>
<accession>A0A9X2J6N7</accession>
<proteinExistence type="predicted"/>
<dbReference type="EMBL" id="JALBWM010000209">
    <property type="protein sequence ID" value="MCO1336837.1"/>
    <property type="molecule type" value="Genomic_DNA"/>
</dbReference>
<sequence>MSKWASVPMVKVTLCDALIIDGEYSIATIVPGAIGDIVTAQLSIGVMETAREAVSNANCSAAVTTAKIIQYNGFRHYSLGP</sequence>
<evidence type="ECO:0000313" key="2">
    <source>
        <dbReference type="Proteomes" id="UP001139028"/>
    </source>
</evidence>
<reference evidence="1" key="1">
    <citation type="journal article" date="2022" name="Arch. Microbiol.">
        <title>Microbulbifer okhotskensis sp. nov., isolated from a deep bottom sediment of the Okhotsk Sea.</title>
        <authorList>
            <person name="Romanenko L."/>
            <person name="Kurilenko V."/>
            <person name="Otstavnykh N."/>
            <person name="Velansky P."/>
            <person name="Isaeva M."/>
            <person name="Mikhailov V."/>
        </authorList>
    </citation>
    <scope>NUCLEOTIDE SEQUENCE</scope>
    <source>
        <strain evidence="1">OS29</strain>
    </source>
</reference>
<evidence type="ECO:0000313" key="1">
    <source>
        <dbReference type="EMBL" id="MCO1336837.1"/>
    </source>
</evidence>
<dbReference type="AlphaFoldDB" id="A0A9X2J6N7"/>
<comment type="caution">
    <text evidence="1">The sequence shown here is derived from an EMBL/GenBank/DDBJ whole genome shotgun (WGS) entry which is preliminary data.</text>
</comment>
<gene>
    <name evidence="1" type="ORF">MO867_21140</name>
</gene>
<organism evidence="1 2">
    <name type="scientific">Microbulbifer okhotskensis</name>
    <dbReference type="NCBI Taxonomy" id="2926617"/>
    <lineage>
        <taxon>Bacteria</taxon>
        <taxon>Pseudomonadati</taxon>
        <taxon>Pseudomonadota</taxon>
        <taxon>Gammaproteobacteria</taxon>
        <taxon>Cellvibrionales</taxon>
        <taxon>Microbulbiferaceae</taxon>
        <taxon>Microbulbifer</taxon>
    </lineage>
</organism>
<dbReference type="RefSeq" id="WP_252472806.1">
    <property type="nucleotide sequence ID" value="NZ_JALBWM010000209.1"/>
</dbReference>
<dbReference type="Proteomes" id="UP001139028">
    <property type="component" value="Unassembled WGS sequence"/>
</dbReference>